<dbReference type="Gene3D" id="1.10.720.160">
    <property type="match status" value="1"/>
</dbReference>
<sequence>MIFIAESGSTKCDWVLIDKGGKEVGRWSTMGFNPYFHSSDLIRHKMSQERGMAPYLLEVQNIWFYGAGCSTAQLKAIVIDGLQQVFPNAEIHVDHDLNAAAFALYQGRPEIACILGTGSNSCYFDGINVREEVPALAYILGDEGSASWIGKRLVADFLYKRLPQDLHEAFVDTYKTSKDQIIQRVYNEPHANVYLAEFSRFAGDHAGHSWIRAMVANGFAKFLDIHVKCYPEAESAEVNFVGSVAKQFEDILKKEVKKAGLQYGRTQAKPVNLLVNYHIERLGVLELLKKV</sequence>
<dbReference type="Gene3D" id="3.30.420.40">
    <property type="match status" value="2"/>
</dbReference>
<evidence type="ECO:0000313" key="2">
    <source>
        <dbReference type="Proteomes" id="UP000484164"/>
    </source>
</evidence>
<organism evidence="1 2">
    <name type="scientific">Phaeocystidibacter marisrubri</name>
    <dbReference type="NCBI Taxonomy" id="1577780"/>
    <lineage>
        <taxon>Bacteria</taxon>
        <taxon>Pseudomonadati</taxon>
        <taxon>Bacteroidota</taxon>
        <taxon>Flavobacteriia</taxon>
        <taxon>Flavobacteriales</taxon>
        <taxon>Phaeocystidibacteraceae</taxon>
        <taxon>Phaeocystidibacter</taxon>
    </lineage>
</organism>
<dbReference type="InterPro" id="IPR043129">
    <property type="entry name" value="ATPase_NBD"/>
</dbReference>
<dbReference type="PANTHER" id="PTHR43190:SF3">
    <property type="entry name" value="N-ACETYL-D-GLUCOSAMINE KINASE"/>
    <property type="match status" value="1"/>
</dbReference>
<comment type="caution">
    <text evidence="1">The sequence shown here is derived from an EMBL/GenBank/DDBJ whole genome shotgun (WGS) entry which is preliminary data.</text>
</comment>
<dbReference type="SUPFAM" id="SSF53067">
    <property type="entry name" value="Actin-like ATPase domain"/>
    <property type="match status" value="2"/>
</dbReference>
<gene>
    <name evidence="1" type="ORF">F8C82_13305</name>
</gene>
<keyword evidence="2" id="KW-1185">Reference proteome</keyword>
<reference evidence="1 2" key="1">
    <citation type="submission" date="2019-10" db="EMBL/GenBank/DDBJ databases">
        <title>Genome sequence of Phaeocystidibacter marisrubri JCM30614 (type strain).</title>
        <authorList>
            <person name="Bowman J.P."/>
        </authorList>
    </citation>
    <scope>NUCLEOTIDE SEQUENCE [LARGE SCALE GENOMIC DNA]</scope>
    <source>
        <strain evidence="1 2">JCM 30614</strain>
    </source>
</reference>
<dbReference type="CDD" id="cd24079">
    <property type="entry name" value="ASKHA_NBD_PG1100-like"/>
    <property type="match status" value="1"/>
</dbReference>
<proteinExistence type="predicted"/>
<accession>A0A6L3ZBP3</accession>
<dbReference type="PANTHER" id="PTHR43190">
    <property type="entry name" value="N-ACETYL-D-GLUCOSAMINE KINASE"/>
    <property type="match status" value="1"/>
</dbReference>
<dbReference type="RefSeq" id="WP_151694112.1">
    <property type="nucleotide sequence ID" value="NZ_BMGX01000001.1"/>
</dbReference>
<protein>
    <submittedName>
        <fullName evidence="1">ATPase</fullName>
    </submittedName>
</protein>
<dbReference type="Proteomes" id="UP000484164">
    <property type="component" value="Unassembled WGS sequence"/>
</dbReference>
<name>A0A6L3ZBP3_9FLAO</name>
<dbReference type="OrthoDB" id="871343at2"/>
<evidence type="ECO:0000313" key="1">
    <source>
        <dbReference type="EMBL" id="KAB2815074.1"/>
    </source>
</evidence>
<dbReference type="EMBL" id="WBVQ01000003">
    <property type="protein sequence ID" value="KAB2815074.1"/>
    <property type="molecule type" value="Genomic_DNA"/>
</dbReference>
<dbReference type="AlphaFoldDB" id="A0A6L3ZBP3"/>
<dbReference type="InterPro" id="IPR052519">
    <property type="entry name" value="Euk-type_GlcNAc_Kinase"/>
</dbReference>